<feature type="region of interest" description="Disordered" evidence="1">
    <location>
        <begin position="70"/>
        <end position="89"/>
    </location>
</feature>
<dbReference type="AlphaFoldDB" id="A0AAW1IR91"/>
<dbReference type="EMBL" id="JBDFQZ010000009">
    <property type="protein sequence ID" value="KAK9691876.1"/>
    <property type="molecule type" value="Genomic_DNA"/>
</dbReference>
<protein>
    <submittedName>
        <fullName evidence="3">Uncharacterized protein</fullName>
    </submittedName>
</protein>
<comment type="caution">
    <text evidence="3">The sequence shown here is derived from an EMBL/GenBank/DDBJ whole genome shotgun (WGS) entry which is preliminary data.</text>
</comment>
<sequence length="89" mass="10187">MSSSRHRHRLLYTLLVVVILVSISCLHPQVGECTRYLLVEKSRKHVSNDVNFNSSNYTSNDGYYGAWVADNEREVPTGPDPLHNREDQT</sequence>
<keyword evidence="2" id="KW-0732">Signal</keyword>
<feature type="chain" id="PRO_5043766196" evidence="2">
    <location>
        <begin position="26"/>
        <end position="89"/>
    </location>
</feature>
<keyword evidence="4" id="KW-1185">Reference proteome</keyword>
<gene>
    <name evidence="3" type="ORF">RND81_09G226200</name>
</gene>
<feature type="signal peptide" evidence="2">
    <location>
        <begin position="1"/>
        <end position="25"/>
    </location>
</feature>
<proteinExistence type="predicted"/>
<dbReference type="Proteomes" id="UP001443914">
    <property type="component" value="Unassembled WGS sequence"/>
</dbReference>
<evidence type="ECO:0000256" key="2">
    <source>
        <dbReference type="SAM" id="SignalP"/>
    </source>
</evidence>
<organism evidence="3 4">
    <name type="scientific">Saponaria officinalis</name>
    <name type="common">Common soapwort</name>
    <name type="synonym">Lychnis saponaria</name>
    <dbReference type="NCBI Taxonomy" id="3572"/>
    <lineage>
        <taxon>Eukaryota</taxon>
        <taxon>Viridiplantae</taxon>
        <taxon>Streptophyta</taxon>
        <taxon>Embryophyta</taxon>
        <taxon>Tracheophyta</taxon>
        <taxon>Spermatophyta</taxon>
        <taxon>Magnoliopsida</taxon>
        <taxon>eudicotyledons</taxon>
        <taxon>Gunneridae</taxon>
        <taxon>Pentapetalae</taxon>
        <taxon>Caryophyllales</taxon>
        <taxon>Caryophyllaceae</taxon>
        <taxon>Caryophylleae</taxon>
        <taxon>Saponaria</taxon>
    </lineage>
</organism>
<evidence type="ECO:0000313" key="3">
    <source>
        <dbReference type="EMBL" id="KAK9691876.1"/>
    </source>
</evidence>
<evidence type="ECO:0000313" key="4">
    <source>
        <dbReference type="Proteomes" id="UP001443914"/>
    </source>
</evidence>
<reference evidence="3" key="1">
    <citation type="submission" date="2024-03" db="EMBL/GenBank/DDBJ databases">
        <title>WGS assembly of Saponaria officinalis var. Norfolk2.</title>
        <authorList>
            <person name="Jenkins J."/>
            <person name="Shu S."/>
            <person name="Grimwood J."/>
            <person name="Barry K."/>
            <person name="Goodstein D."/>
            <person name="Schmutz J."/>
            <person name="Leebens-Mack J."/>
            <person name="Osbourn A."/>
        </authorList>
    </citation>
    <scope>NUCLEOTIDE SEQUENCE [LARGE SCALE GENOMIC DNA]</scope>
    <source>
        <strain evidence="3">JIC</strain>
    </source>
</reference>
<dbReference type="PROSITE" id="PS51257">
    <property type="entry name" value="PROKAR_LIPOPROTEIN"/>
    <property type="match status" value="1"/>
</dbReference>
<accession>A0AAW1IR91</accession>
<name>A0AAW1IR91_SAPOF</name>
<evidence type="ECO:0000256" key="1">
    <source>
        <dbReference type="SAM" id="MobiDB-lite"/>
    </source>
</evidence>